<evidence type="ECO:0000313" key="1">
    <source>
        <dbReference type="EMBL" id="TDF74194.1"/>
    </source>
</evidence>
<keyword evidence="2" id="KW-1185">Reference proteome</keyword>
<gene>
    <name evidence="1" type="ORF">E0946_01850</name>
</gene>
<comment type="caution">
    <text evidence="1">The sequence shown here is derived from an EMBL/GenBank/DDBJ whole genome shotgun (WGS) entry which is preliminary data.</text>
</comment>
<dbReference type="EMBL" id="SMOG01000002">
    <property type="protein sequence ID" value="TDF74194.1"/>
    <property type="molecule type" value="Genomic_DNA"/>
</dbReference>
<name>A0AC61QKH4_9BACT</name>
<sequence length="826" mass="90988">MKTKHFFVILFCMFLFIFAACQKDDADHQPINTDIVTSLNNYWQYQSDLTSTLESHDGTMVGIQNAILNLGNKSKNRYDFSQIDGMVDEYYNQCNVISDHFAVLARAEDSIVPYGESKGLLSNVAKGIYNKAKDTVVSGGRMVRSGWRVLSGKQSIRQVLNDPESGIPLLSGWAETIQKRNNARDAKIREMILNWNPTTSPEDCNYTIPYDDLPGSTPQEKANAYLNLSDEDPIKMQTRSGVMLWSDDERAATAETAKELGETGVKAVGDAYGGNVGEWNNEILDQMMEEGETPQDCGTLTVDINSSETGNPPIETGKTLIISRSDMPEDNPRITIIMNAPQNLQLQLPESEYQVIALAQDFIRGVYDNLQIAQAGLTQVATNLLKLAENAIIIEDLTVVEGCITVNQPVHAHTTCVSTIGQALNFQWTVSGGAYTGFKANGTDLTFTPTEEKEYTIAVEISDNMGNHKSRSITVASSGGKLVIDNWEIEDENFIDNKLNPGERATIKLFVTNTGTTSLTGYQAIVTSVGFSSSFNPSNVTIEAGQTLPVSVPITINKELSQNQLTLQYQFTTQNQNNDNVLITDTIELPIDFYVTINEISNVVTNRIVNINGKIANPQLTTALLILDNDSEHTFDLNLNNGNFSQEIVLTGSNEEVQHTVYVIAVSGALVAENTMSFSSQVPLMALHCTLTWDTYGTDVDLWVTDPNGERCYWAHRQTASGLSLDVDDVNGYGPENITTPSVIPGDYLVQVHYYSDHDSENAIGTNSVVVIRKGEQNPVNYYGYLSDSGDLWDVTVLHFDTVKGWSIKATDKHSKVNASTLPPKK</sequence>
<reference evidence="1" key="1">
    <citation type="submission" date="2019-03" db="EMBL/GenBank/DDBJ databases">
        <title>Candidatus Syntrophosphaera thermopropionivorans: a novel player in syntrophic propionate oxidation during anaerobic digestion.</title>
        <authorList>
            <person name="Dyksma S."/>
        </authorList>
    </citation>
    <scope>NUCLEOTIDE SEQUENCE</scope>
    <source>
        <strain evidence="1">W5</strain>
    </source>
</reference>
<protein>
    <submittedName>
        <fullName evidence="1">Uncharacterized protein</fullName>
    </submittedName>
</protein>
<accession>A0AC61QKH4</accession>
<organism evidence="1 2">
    <name type="scientific">Candidatus Syntrophosphaera thermopropionivorans</name>
    <dbReference type="NCBI Taxonomy" id="2593015"/>
    <lineage>
        <taxon>Bacteria</taxon>
        <taxon>Pseudomonadati</taxon>
        <taxon>Candidatus Cloacimonadota</taxon>
        <taxon>Candidatus Cloacimonadia</taxon>
        <taxon>Candidatus Cloacimonadales</taxon>
        <taxon>Candidatus Cloacimonadaceae</taxon>
        <taxon>Candidatus Syntrophosphaera</taxon>
    </lineage>
</organism>
<evidence type="ECO:0000313" key="2">
    <source>
        <dbReference type="Proteomes" id="UP000294588"/>
    </source>
</evidence>
<proteinExistence type="predicted"/>
<dbReference type="Proteomes" id="UP000294588">
    <property type="component" value="Unassembled WGS sequence"/>
</dbReference>